<keyword evidence="3" id="KW-1185">Reference proteome</keyword>
<dbReference type="InterPro" id="IPR036866">
    <property type="entry name" value="RibonucZ/Hydroxyglut_hydro"/>
</dbReference>
<dbReference type="SUPFAM" id="SSF56281">
    <property type="entry name" value="Metallo-hydrolase/oxidoreductase"/>
    <property type="match status" value="1"/>
</dbReference>
<dbReference type="SMART" id="SM00849">
    <property type="entry name" value="Lactamase_B"/>
    <property type="match status" value="1"/>
</dbReference>
<dbReference type="PANTHER" id="PTHR36839">
    <property type="entry name" value="METALLO-BETA-LACTAMASE FAMILY PROTEIN (AFU_ORTHOLOGUE AFUA_5G12770)"/>
    <property type="match status" value="1"/>
</dbReference>
<reference evidence="2 3" key="1">
    <citation type="submission" date="2016-04" db="EMBL/GenBank/DDBJ databases">
        <title>Complete genome sequence and analysis of deep-sea sediment isolate, Amycolatopsis sp. WP1.</title>
        <authorList>
            <person name="Wang H."/>
            <person name="Chen S."/>
            <person name="Wu Q."/>
        </authorList>
    </citation>
    <scope>NUCLEOTIDE SEQUENCE [LARGE SCALE GENOMIC DNA]</scope>
    <source>
        <strain evidence="2 3">WP1</strain>
    </source>
</reference>
<name>A0A344LAQ6_9PSEU</name>
<evidence type="ECO:0000313" key="2">
    <source>
        <dbReference type="EMBL" id="AXB45130.1"/>
    </source>
</evidence>
<protein>
    <submittedName>
        <fullName evidence="2">MBL fold metallo-hydrolase</fullName>
    </submittedName>
</protein>
<dbReference type="AlphaFoldDB" id="A0A344LAQ6"/>
<dbReference type="OrthoDB" id="2373347at2"/>
<dbReference type="PANTHER" id="PTHR36839:SF1">
    <property type="entry name" value="METALLO-BETA-LACTAMASE FAMILY PROTEIN (AFU_ORTHOLOGUE AFUA_5G12770)"/>
    <property type="match status" value="1"/>
</dbReference>
<evidence type="ECO:0000259" key="1">
    <source>
        <dbReference type="SMART" id="SM00849"/>
    </source>
</evidence>
<evidence type="ECO:0000313" key="3">
    <source>
        <dbReference type="Proteomes" id="UP000250434"/>
    </source>
</evidence>
<dbReference type="InterPro" id="IPR001279">
    <property type="entry name" value="Metallo-B-lactamas"/>
</dbReference>
<proteinExistence type="predicted"/>
<sequence>MSDLPICGTCGTQYATPQTECQICEDERQYVPQSGQTWTSLAKMRASGDYSARIEHPGEGLIEIGTEPRFGIGQRALLVQAASGNLLWDCVTYLDDEIVAAVEAAGGITGIAISHPHYYGTMVEWAKAFNVPIHLHEKDKEWIGRTDDAIELWSGESKQLADDLTLINLGVHFPGSTVLHWRDGAAGQGALLTGDIVQVIPDRKFVGFMYSYPNLIPERPSIVKHAAEILEPYRFDKLHGAWWNSSINADAHGIVQRSAKRYLEHARD</sequence>
<dbReference type="Proteomes" id="UP000250434">
    <property type="component" value="Chromosome"/>
</dbReference>
<accession>A0A344LAQ6</accession>
<dbReference type="GO" id="GO:0016787">
    <property type="term" value="F:hydrolase activity"/>
    <property type="evidence" value="ECO:0007669"/>
    <property type="project" value="UniProtKB-KW"/>
</dbReference>
<feature type="domain" description="Metallo-beta-lactamase" evidence="1">
    <location>
        <begin position="73"/>
        <end position="234"/>
    </location>
</feature>
<dbReference type="KEGG" id="aab:A4R43_23690"/>
<gene>
    <name evidence="2" type="ORF">A4R43_23690</name>
</gene>
<organism evidence="2 3">
    <name type="scientific">Amycolatopsis albispora</name>
    <dbReference type="NCBI Taxonomy" id="1804986"/>
    <lineage>
        <taxon>Bacteria</taxon>
        <taxon>Bacillati</taxon>
        <taxon>Actinomycetota</taxon>
        <taxon>Actinomycetes</taxon>
        <taxon>Pseudonocardiales</taxon>
        <taxon>Pseudonocardiaceae</taxon>
        <taxon>Amycolatopsis</taxon>
    </lineage>
</organism>
<keyword evidence="2" id="KW-0378">Hydrolase</keyword>
<dbReference type="EMBL" id="CP015163">
    <property type="protein sequence ID" value="AXB45130.1"/>
    <property type="molecule type" value="Genomic_DNA"/>
</dbReference>
<dbReference type="Gene3D" id="3.60.15.10">
    <property type="entry name" value="Ribonuclease Z/Hydroxyacylglutathione hydrolase-like"/>
    <property type="match status" value="1"/>
</dbReference>
<dbReference type="RefSeq" id="WP_113694386.1">
    <property type="nucleotide sequence ID" value="NZ_CP015163.1"/>
</dbReference>